<dbReference type="GO" id="GO:0016020">
    <property type="term" value="C:membrane"/>
    <property type="evidence" value="ECO:0007669"/>
    <property type="project" value="UniProtKB-SubCell"/>
</dbReference>
<keyword evidence="2" id="KW-0812">Transmembrane</keyword>
<reference evidence="5" key="1">
    <citation type="journal article" date="2023" name="Mol. Biol. Evol.">
        <title>Third-Generation Sequencing Reveals the Adaptive Role of the Epigenome in Three Deep-Sea Polychaetes.</title>
        <authorList>
            <person name="Perez M."/>
            <person name="Aroh O."/>
            <person name="Sun Y."/>
            <person name="Lan Y."/>
            <person name="Juniper S.K."/>
            <person name="Young C.R."/>
            <person name="Angers B."/>
            <person name="Qian P.Y."/>
        </authorList>
    </citation>
    <scope>NUCLEOTIDE SEQUENCE</scope>
    <source>
        <strain evidence="5">P08H-3</strain>
    </source>
</reference>
<sequence length="84" mass="9717">FLFLIFFQDINHKYYTSYVVTGNKAKVLWIDEDELIAYNSKVHSSLSNNYRVAATVKLSFTFLFYGHEVRQVTIATGGKYHCPS</sequence>
<accession>A0AAD9JFQ2</accession>
<comment type="caution">
    <text evidence="5">The sequence shown here is derived from an EMBL/GenBank/DDBJ whole genome shotgun (WGS) entry which is preliminary data.</text>
</comment>
<protein>
    <submittedName>
        <fullName evidence="5">Uncharacterized protein</fullName>
    </submittedName>
</protein>
<comment type="subcellular location">
    <subcellularLocation>
        <location evidence="1">Membrane</location>
        <topology evidence="1">Single-pass type I membrane protein</topology>
    </subcellularLocation>
</comment>
<dbReference type="Proteomes" id="UP001208570">
    <property type="component" value="Unassembled WGS sequence"/>
</dbReference>
<name>A0AAD9JFQ2_9ANNE</name>
<evidence type="ECO:0000256" key="1">
    <source>
        <dbReference type="ARBA" id="ARBA00004479"/>
    </source>
</evidence>
<gene>
    <name evidence="5" type="ORF">LSH36_338g00000</name>
</gene>
<keyword evidence="6" id="KW-1185">Reference proteome</keyword>
<evidence type="ECO:0000313" key="5">
    <source>
        <dbReference type="EMBL" id="KAK2152146.1"/>
    </source>
</evidence>
<dbReference type="EMBL" id="JAODUP010000338">
    <property type="protein sequence ID" value="KAK2152146.1"/>
    <property type="molecule type" value="Genomic_DNA"/>
</dbReference>
<keyword evidence="4" id="KW-1133">Transmembrane helix</keyword>
<evidence type="ECO:0000313" key="6">
    <source>
        <dbReference type="Proteomes" id="UP001208570"/>
    </source>
</evidence>
<evidence type="ECO:0000256" key="3">
    <source>
        <dbReference type="ARBA" id="ARBA00022729"/>
    </source>
</evidence>
<keyword evidence="4" id="KW-0472">Membrane</keyword>
<dbReference type="PANTHER" id="PTHR13055:SF12">
    <property type="entry name" value="LD40707P"/>
    <property type="match status" value="1"/>
</dbReference>
<feature type="non-terminal residue" evidence="5">
    <location>
        <position position="1"/>
    </location>
</feature>
<evidence type="ECO:0000256" key="4">
    <source>
        <dbReference type="ARBA" id="ARBA00022989"/>
    </source>
</evidence>
<dbReference type="PANTHER" id="PTHR13055">
    <property type="entry name" value="TUMOR ENDOTHELIAL MARKER 7 RELATED"/>
    <property type="match status" value="1"/>
</dbReference>
<evidence type="ECO:0000256" key="2">
    <source>
        <dbReference type="ARBA" id="ARBA00022692"/>
    </source>
</evidence>
<dbReference type="AlphaFoldDB" id="A0AAD9JFQ2"/>
<keyword evidence="3" id="KW-0732">Signal</keyword>
<organism evidence="5 6">
    <name type="scientific">Paralvinella palmiformis</name>
    <dbReference type="NCBI Taxonomy" id="53620"/>
    <lineage>
        <taxon>Eukaryota</taxon>
        <taxon>Metazoa</taxon>
        <taxon>Spiralia</taxon>
        <taxon>Lophotrochozoa</taxon>
        <taxon>Annelida</taxon>
        <taxon>Polychaeta</taxon>
        <taxon>Sedentaria</taxon>
        <taxon>Canalipalpata</taxon>
        <taxon>Terebellida</taxon>
        <taxon>Terebelliformia</taxon>
        <taxon>Alvinellidae</taxon>
        <taxon>Paralvinella</taxon>
    </lineage>
</organism>
<proteinExistence type="predicted"/>
<dbReference type="InterPro" id="IPR031152">
    <property type="entry name" value="PLXDC"/>
</dbReference>